<keyword evidence="2" id="KW-1185">Reference proteome</keyword>
<dbReference type="EMBL" id="CM042049">
    <property type="protein sequence ID" value="KAI3746049.1"/>
    <property type="molecule type" value="Genomic_DNA"/>
</dbReference>
<evidence type="ECO:0000313" key="2">
    <source>
        <dbReference type="Proteomes" id="UP001055879"/>
    </source>
</evidence>
<evidence type="ECO:0000313" key="1">
    <source>
        <dbReference type="EMBL" id="KAI3746049.1"/>
    </source>
</evidence>
<accession>A0ACB9DHB7</accession>
<reference evidence="1 2" key="2">
    <citation type="journal article" date="2022" name="Mol. Ecol. Resour.">
        <title>The genomes of chicory, endive, great burdock and yacon provide insights into Asteraceae paleo-polyploidization history and plant inulin production.</title>
        <authorList>
            <person name="Fan W."/>
            <person name="Wang S."/>
            <person name="Wang H."/>
            <person name="Wang A."/>
            <person name="Jiang F."/>
            <person name="Liu H."/>
            <person name="Zhao H."/>
            <person name="Xu D."/>
            <person name="Zhang Y."/>
        </authorList>
    </citation>
    <scope>NUCLEOTIDE SEQUENCE [LARGE SCALE GENOMIC DNA]</scope>
    <source>
        <strain evidence="2">cv. Niubang</strain>
    </source>
</reference>
<reference evidence="2" key="1">
    <citation type="journal article" date="2022" name="Mol. Ecol. Resour.">
        <title>The genomes of chicory, endive, great burdock and yacon provide insights into Asteraceae palaeo-polyploidization history and plant inulin production.</title>
        <authorList>
            <person name="Fan W."/>
            <person name="Wang S."/>
            <person name="Wang H."/>
            <person name="Wang A."/>
            <person name="Jiang F."/>
            <person name="Liu H."/>
            <person name="Zhao H."/>
            <person name="Xu D."/>
            <person name="Zhang Y."/>
        </authorList>
    </citation>
    <scope>NUCLEOTIDE SEQUENCE [LARGE SCALE GENOMIC DNA]</scope>
    <source>
        <strain evidence="2">cv. Niubang</strain>
    </source>
</reference>
<protein>
    <submittedName>
        <fullName evidence="1">Uncharacterized protein</fullName>
    </submittedName>
</protein>
<organism evidence="1 2">
    <name type="scientific">Arctium lappa</name>
    <name type="common">Greater burdock</name>
    <name type="synonym">Lappa major</name>
    <dbReference type="NCBI Taxonomy" id="4217"/>
    <lineage>
        <taxon>Eukaryota</taxon>
        <taxon>Viridiplantae</taxon>
        <taxon>Streptophyta</taxon>
        <taxon>Embryophyta</taxon>
        <taxon>Tracheophyta</taxon>
        <taxon>Spermatophyta</taxon>
        <taxon>Magnoliopsida</taxon>
        <taxon>eudicotyledons</taxon>
        <taxon>Gunneridae</taxon>
        <taxon>Pentapetalae</taxon>
        <taxon>asterids</taxon>
        <taxon>campanulids</taxon>
        <taxon>Asterales</taxon>
        <taxon>Asteraceae</taxon>
        <taxon>Carduoideae</taxon>
        <taxon>Cardueae</taxon>
        <taxon>Arctiinae</taxon>
        <taxon>Arctium</taxon>
    </lineage>
</organism>
<proteinExistence type="predicted"/>
<gene>
    <name evidence="1" type="ORF">L6452_08468</name>
</gene>
<name>A0ACB9DHB7_ARCLA</name>
<sequence length="145" mass="15517">MCARFMSVQVSGGRLPHYPYGSGHTLSAPMMFGSTPSCYTSHPPSPTDMLGPSYVTPPPYTQLFQGTLDYTGTAFDPFVQTGTTHQSGLGEGLFQSIFGGLPPLDGHRSVPYSDVPGSMSGFDTFRTMPTAFSRPTRSGFDTSQS</sequence>
<dbReference type="Proteomes" id="UP001055879">
    <property type="component" value="Linkage Group LG03"/>
</dbReference>
<comment type="caution">
    <text evidence="1">The sequence shown here is derived from an EMBL/GenBank/DDBJ whole genome shotgun (WGS) entry which is preliminary data.</text>
</comment>